<reference evidence="1 2" key="1">
    <citation type="submission" date="2018-08" db="EMBL/GenBank/DDBJ databases">
        <title>Aphanomyces genome sequencing and annotation.</title>
        <authorList>
            <person name="Minardi D."/>
            <person name="Oidtmann B."/>
            <person name="Van Der Giezen M."/>
            <person name="Studholme D.J."/>
        </authorList>
    </citation>
    <scope>NUCLEOTIDE SEQUENCE [LARGE SCALE GENOMIC DNA]</scope>
    <source>
        <strain evidence="1 2">Yx</strain>
    </source>
</reference>
<sequence length="177" mass="21006">RSLLLQDKEVSLLVLKNQHTDELLRVSTEAEHTIEVRRMEDGVILNQLQEVLRSAKHNHTHEIQALVEKARRSREAQETTLDKLQLDASQYPSAREPSERICGNYPILEQEKCILTERLRLQEEQLRETDRQRERFEQLWEKGRRQLQESEQRTLVSYEALRPCLEQKWILTPESGL</sequence>
<gene>
    <name evidence="1" type="ORF">DYB25_011327</name>
</gene>
<feature type="non-terminal residue" evidence="1">
    <location>
        <position position="1"/>
    </location>
</feature>
<dbReference type="EMBL" id="QUTA01012570">
    <property type="protein sequence ID" value="RHX97610.1"/>
    <property type="molecule type" value="Genomic_DNA"/>
</dbReference>
<evidence type="ECO:0000313" key="1">
    <source>
        <dbReference type="EMBL" id="RHX97610.1"/>
    </source>
</evidence>
<comment type="caution">
    <text evidence="1">The sequence shown here is derived from an EMBL/GenBank/DDBJ whole genome shotgun (WGS) entry which is preliminary data.</text>
</comment>
<organism evidence="1 2">
    <name type="scientific">Aphanomyces astaci</name>
    <name type="common">Crayfish plague agent</name>
    <dbReference type="NCBI Taxonomy" id="112090"/>
    <lineage>
        <taxon>Eukaryota</taxon>
        <taxon>Sar</taxon>
        <taxon>Stramenopiles</taxon>
        <taxon>Oomycota</taxon>
        <taxon>Saprolegniomycetes</taxon>
        <taxon>Saprolegniales</taxon>
        <taxon>Verrucalvaceae</taxon>
        <taxon>Aphanomyces</taxon>
    </lineage>
</organism>
<dbReference type="AlphaFoldDB" id="A0A396ZWY2"/>
<dbReference type="Proteomes" id="UP000266239">
    <property type="component" value="Unassembled WGS sequence"/>
</dbReference>
<evidence type="ECO:0000313" key="2">
    <source>
        <dbReference type="Proteomes" id="UP000266239"/>
    </source>
</evidence>
<protein>
    <submittedName>
        <fullName evidence="1">Uncharacterized protein</fullName>
    </submittedName>
</protein>
<accession>A0A396ZWY2</accession>
<name>A0A396ZWY2_APHAT</name>
<proteinExistence type="predicted"/>